<dbReference type="Gene3D" id="1.20.1050.10">
    <property type="match status" value="1"/>
</dbReference>
<dbReference type="PROSITE" id="PS50404">
    <property type="entry name" value="GST_NTER"/>
    <property type="match status" value="1"/>
</dbReference>
<dbReference type="InterPro" id="IPR050983">
    <property type="entry name" value="GST_Omega/HSP26"/>
</dbReference>
<protein>
    <submittedName>
        <fullName evidence="2">Glutathione S-transferase</fullName>
    </submittedName>
</protein>
<dbReference type="STRING" id="1670800.BSQ44_09550"/>
<dbReference type="OrthoDB" id="9795329at2"/>
<gene>
    <name evidence="2" type="ORF">BSQ44_09550</name>
</gene>
<evidence type="ECO:0000313" key="3">
    <source>
        <dbReference type="Proteomes" id="UP000182840"/>
    </source>
</evidence>
<dbReference type="EMBL" id="CP018171">
    <property type="protein sequence ID" value="APH71587.1"/>
    <property type="molecule type" value="Genomic_DNA"/>
</dbReference>
<name>A0A1L3SQ81_9HYPH</name>
<reference evidence="3" key="1">
    <citation type="submission" date="2016-11" db="EMBL/GenBank/DDBJ databases">
        <title>Mesorhizobium oceanicum sp. nov., isolated from deep seawater in South China Sea.</title>
        <authorList>
            <person name="Fu G.-Y."/>
        </authorList>
    </citation>
    <scope>NUCLEOTIDE SEQUENCE [LARGE SCALE GENOMIC DNA]</scope>
    <source>
        <strain evidence="3">B7</strain>
    </source>
</reference>
<dbReference type="CDD" id="cd03049">
    <property type="entry name" value="GST_N_3"/>
    <property type="match status" value="1"/>
</dbReference>
<dbReference type="Pfam" id="PF13410">
    <property type="entry name" value="GST_C_2"/>
    <property type="match status" value="1"/>
</dbReference>
<dbReference type="GO" id="GO:0005737">
    <property type="term" value="C:cytoplasm"/>
    <property type="evidence" value="ECO:0007669"/>
    <property type="project" value="TreeGrafter"/>
</dbReference>
<dbReference type="InterPro" id="IPR004045">
    <property type="entry name" value="Glutathione_S-Trfase_N"/>
</dbReference>
<dbReference type="Proteomes" id="UP000182840">
    <property type="component" value="Chromosome"/>
</dbReference>
<keyword evidence="2" id="KW-0808">Transferase</keyword>
<organism evidence="2 3">
    <name type="scientific">Aquibium oceanicum</name>
    <dbReference type="NCBI Taxonomy" id="1670800"/>
    <lineage>
        <taxon>Bacteria</taxon>
        <taxon>Pseudomonadati</taxon>
        <taxon>Pseudomonadota</taxon>
        <taxon>Alphaproteobacteria</taxon>
        <taxon>Hyphomicrobiales</taxon>
        <taxon>Phyllobacteriaceae</taxon>
        <taxon>Aquibium</taxon>
    </lineage>
</organism>
<keyword evidence="3" id="KW-1185">Reference proteome</keyword>
<dbReference type="Gene3D" id="3.40.30.10">
    <property type="entry name" value="Glutaredoxin"/>
    <property type="match status" value="1"/>
</dbReference>
<sequence length="223" mass="25002">MKLHWSPRSPFVRKVMIVLHETGLLDRVECVRTVVAMAGPPNPDLLPDNPIGKIPTLVLDDGTALPDSRVVCEYLDGLHDGHRLFPAETEARFRQLRWQALADGLTDVLLLWRNERIRPEGTQYKKLTDAFDTKVRHAFAMFDKEAGALSSEPFGIGQVSLVCTLGQMDFRFAESRWREGNPNLARWYEEVQTRPSVDATAIRDDGKGPPDVPWAAGPALVFA</sequence>
<evidence type="ECO:0000259" key="1">
    <source>
        <dbReference type="PROSITE" id="PS50404"/>
    </source>
</evidence>
<dbReference type="Pfam" id="PF13409">
    <property type="entry name" value="GST_N_2"/>
    <property type="match status" value="1"/>
</dbReference>
<dbReference type="PANTHER" id="PTHR43968">
    <property type="match status" value="1"/>
</dbReference>
<feature type="domain" description="GST N-terminal" evidence="1">
    <location>
        <begin position="1"/>
        <end position="83"/>
    </location>
</feature>
<evidence type="ECO:0000313" key="2">
    <source>
        <dbReference type="EMBL" id="APH71587.1"/>
    </source>
</evidence>
<proteinExistence type="predicted"/>
<dbReference type="GO" id="GO:0016740">
    <property type="term" value="F:transferase activity"/>
    <property type="evidence" value="ECO:0007669"/>
    <property type="project" value="UniProtKB-KW"/>
</dbReference>
<dbReference type="AlphaFoldDB" id="A0A1L3SQ81"/>
<dbReference type="InterPro" id="IPR036249">
    <property type="entry name" value="Thioredoxin-like_sf"/>
</dbReference>
<accession>A0A1L3SQ81</accession>
<dbReference type="RefSeq" id="WP_072603408.1">
    <property type="nucleotide sequence ID" value="NZ_CP018171.1"/>
</dbReference>
<dbReference type="InterPro" id="IPR036282">
    <property type="entry name" value="Glutathione-S-Trfase_C_sf"/>
</dbReference>
<dbReference type="CDD" id="cd03205">
    <property type="entry name" value="GST_C_6"/>
    <property type="match status" value="1"/>
</dbReference>
<dbReference type="SUPFAM" id="SSF52833">
    <property type="entry name" value="Thioredoxin-like"/>
    <property type="match status" value="1"/>
</dbReference>
<dbReference type="SUPFAM" id="SSF47616">
    <property type="entry name" value="GST C-terminal domain-like"/>
    <property type="match status" value="1"/>
</dbReference>
<dbReference type="KEGG" id="meso:BSQ44_09550"/>
<dbReference type="PANTHER" id="PTHR43968:SF6">
    <property type="entry name" value="GLUTATHIONE S-TRANSFERASE OMEGA"/>
    <property type="match status" value="1"/>
</dbReference>